<dbReference type="EMBL" id="JACHJK010000024">
    <property type="protein sequence ID" value="MBB5932351.1"/>
    <property type="molecule type" value="Genomic_DNA"/>
</dbReference>
<protein>
    <submittedName>
        <fullName evidence="1">Uncharacterized protein</fullName>
    </submittedName>
</protein>
<name>A0A7W9Q2D2_9ACTN</name>
<keyword evidence="2" id="KW-1185">Reference proteome</keyword>
<dbReference type="RefSeq" id="WP_184974583.1">
    <property type="nucleotide sequence ID" value="NZ_BAAAWF010000040.1"/>
</dbReference>
<dbReference type="AlphaFoldDB" id="A0A7W9Q2D2"/>
<accession>A0A7W9Q2D2</accession>
<gene>
    <name evidence="1" type="ORF">FHS34_007861</name>
</gene>
<dbReference type="Proteomes" id="UP000585836">
    <property type="component" value="Unassembled WGS sequence"/>
</dbReference>
<evidence type="ECO:0000313" key="2">
    <source>
        <dbReference type="Proteomes" id="UP000585836"/>
    </source>
</evidence>
<reference evidence="1 2" key="1">
    <citation type="submission" date="2020-08" db="EMBL/GenBank/DDBJ databases">
        <title>Genomic Encyclopedia of Type Strains, Phase III (KMG-III): the genomes of soil and plant-associated and newly described type strains.</title>
        <authorList>
            <person name="Whitman W."/>
        </authorList>
    </citation>
    <scope>NUCLEOTIDE SEQUENCE [LARGE SCALE GENOMIC DNA]</scope>
    <source>
        <strain evidence="1 2">CECT 3313</strain>
    </source>
</reference>
<sequence length="60" mass="6635">MTRTPIRWIPDDGSAAILNAYARRGERAGAVIRRALLLLARADGILNSRGRLVPQQGRRP</sequence>
<comment type="caution">
    <text evidence="1">The sequence shown here is derived from an EMBL/GenBank/DDBJ whole genome shotgun (WGS) entry which is preliminary data.</text>
</comment>
<organism evidence="1 2">
    <name type="scientific">Streptomyces echinatus</name>
    <dbReference type="NCBI Taxonomy" id="67293"/>
    <lineage>
        <taxon>Bacteria</taxon>
        <taxon>Bacillati</taxon>
        <taxon>Actinomycetota</taxon>
        <taxon>Actinomycetes</taxon>
        <taxon>Kitasatosporales</taxon>
        <taxon>Streptomycetaceae</taxon>
        <taxon>Streptomyces</taxon>
    </lineage>
</organism>
<evidence type="ECO:0000313" key="1">
    <source>
        <dbReference type="EMBL" id="MBB5932351.1"/>
    </source>
</evidence>
<proteinExistence type="predicted"/>